<evidence type="ECO:0000259" key="8">
    <source>
        <dbReference type="PROSITE" id="PS51515"/>
    </source>
</evidence>
<dbReference type="InterPro" id="IPR039772">
    <property type="entry name" value="Bin3-like"/>
</dbReference>
<dbReference type="EC" id="2.1.1.-" evidence="6"/>
<name>A0AA89C455_PINIB</name>
<dbReference type="GO" id="GO:0008171">
    <property type="term" value="F:O-methyltransferase activity"/>
    <property type="evidence" value="ECO:0007669"/>
    <property type="project" value="UniProtKB-UniRule"/>
</dbReference>
<feature type="region of interest" description="Disordered" evidence="7">
    <location>
        <begin position="56"/>
        <end position="80"/>
    </location>
</feature>
<keyword evidence="3 6" id="KW-0808">Transferase</keyword>
<comment type="caution">
    <text evidence="9">The sequence shown here is derived from an EMBL/GenBank/DDBJ whole genome shotgun (WGS) entry which is preliminary data.</text>
</comment>
<dbReference type="PROSITE" id="PS51515">
    <property type="entry name" value="BIN3_SAM"/>
    <property type="match status" value="1"/>
</dbReference>
<feature type="region of interest" description="Disordered" evidence="7">
    <location>
        <begin position="148"/>
        <end position="223"/>
    </location>
</feature>
<feature type="compositionally biased region" description="Basic and acidic residues" evidence="7">
    <location>
        <begin position="185"/>
        <end position="202"/>
    </location>
</feature>
<evidence type="ECO:0000256" key="5">
    <source>
        <dbReference type="PROSITE-ProRule" id="PRU00848"/>
    </source>
</evidence>
<protein>
    <recommendedName>
        <fullName evidence="6">RNA methyltransferase</fullName>
        <ecNumber evidence="6">2.1.1.-</ecNumber>
    </recommendedName>
</protein>
<feature type="region of interest" description="Disordered" evidence="7">
    <location>
        <begin position="574"/>
        <end position="620"/>
    </location>
</feature>
<evidence type="ECO:0000256" key="3">
    <source>
        <dbReference type="ARBA" id="ARBA00022679"/>
    </source>
</evidence>
<accession>A0AA89C455</accession>
<evidence type="ECO:0000313" key="9">
    <source>
        <dbReference type="EMBL" id="KAK3105248.1"/>
    </source>
</evidence>
<dbReference type="PANTHER" id="PTHR12315:SF0">
    <property type="entry name" value="7SK SNRNA METHYLPHOSPHATE CAPPING ENZYME"/>
    <property type="match status" value="1"/>
</dbReference>
<dbReference type="Gene3D" id="3.40.50.150">
    <property type="entry name" value="Vaccinia Virus protein VP39"/>
    <property type="match status" value="1"/>
</dbReference>
<feature type="domain" description="Bin3-type SAM" evidence="8">
    <location>
        <begin position="338"/>
        <end position="568"/>
    </location>
</feature>
<dbReference type="AlphaFoldDB" id="A0AA89C455"/>
<evidence type="ECO:0000256" key="6">
    <source>
        <dbReference type="RuleBase" id="RU367087"/>
    </source>
</evidence>
<dbReference type="GO" id="GO:0032259">
    <property type="term" value="P:methylation"/>
    <property type="evidence" value="ECO:0007669"/>
    <property type="project" value="UniProtKB-KW"/>
</dbReference>
<evidence type="ECO:0000256" key="2">
    <source>
        <dbReference type="ARBA" id="ARBA00022603"/>
    </source>
</evidence>
<keyword evidence="2 6" id="KW-0489">Methyltransferase</keyword>
<dbReference type="InterPro" id="IPR029063">
    <property type="entry name" value="SAM-dependent_MTases_sf"/>
</dbReference>
<evidence type="ECO:0000256" key="4">
    <source>
        <dbReference type="ARBA" id="ARBA00022691"/>
    </source>
</evidence>
<dbReference type="CDD" id="cd02440">
    <property type="entry name" value="AdoMet_MTases"/>
    <property type="match status" value="1"/>
</dbReference>
<feature type="compositionally biased region" description="Basic residues" evidence="7">
    <location>
        <begin position="160"/>
        <end position="171"/>
    </location>
</feature>
<dbReference type="EMBL" id="VSWD01000004">
    <property type="protein sequence ID" value="KAK3105248.1"/>
    <property type="molecule type" value="Genomic_DNA"/>
</dbReference>
<dbReference type="GO" id="GO:0017069">
    <property type="term" value="F:snRNA binding"/>
    <property type="evidence" value="ECO:0007669"/>
    <property type="project" value="TreeGrafter"/>
</dbReference>
<dbReference type="InterPro" id="IPR024160">
    <property type="entry name" value="BIN3_SAM-bd_dom"/>
</dbReference>
<keyword evidence="4 5" id="KW-0949">S-adenosyl-L-methionine</keyword>
<feature type="compositionally biased region" description="Polar residues" evidence="7">
    <location>
        <begin position="578"/>
        <end position="592"/>
    </location>
</feature>
<reference evidence="9" key="1">
    <citation type="submission" date="2019-08" db="EMBL/GenBank/DDBJ databases">
        <title>The improved chromosome-level genome for the pearl oyster Pinctada fucata martensii using PacBio sequencing and Hi-C.</title>
        <authorList>
            <person name="Zheng Z."/>
        </authorList>
    </citation>
    <scope>NUCLEOTIDE SEQUENCE</scope>
    <source>
        <strain evidence="9">ZZ-2019</strain>
        <tissue evidence="9">Adductor muscle</tissue>
    </source>
</reference>
<dbReference type="GO" id="GO:0040031">
    <property type="term" value="P:snRNA modification"/>
    <property type="evidence" value="ECO:0007669"/>
    <property type="project" value="TreeGrafter"/>
</dbReference>
<feature type="compositionally biased region" description="Basic and acidic residues" evidence="7">
    <location>
        <begin position="596"/>
        <end position="620"/>
    </location>
</feature>
<gene>
    <name evidence="9" type="ORF">FSP39_020775</name>
</gene>
<keyword evidence="10" id="KW-1185">Reference proteome</keyword>
<dbReference type="PANTHER" id="PTHR12315">
    <property type="entry name" value="BICOID-INTERACTING PROTEIN RELATED"/>
    <property type="match status" value="1"/>
</dbReference>
<feature type="region of interest" description="Disordered" evidence="7">
    <location>
        <begin position="246"/>
        <end position="268"/>
    </location>
</feature>
<dbReference type="GO" id="GO:0008173">
    <property type="term" value="F:RNA methyltransferase activity"/>
    <property type="evidence" value="ECO:0007669"/>
    <property type="project" value="UniProtKB-UniRule"/>
</dbReference>
<dbReference type="Pfam" id="PF06859">
    <property type="entry name" value="Bin3"/>
    <property type="match status" value="1"/>
</dbReference>
<evidence type="ECO:0000256" key="1">
    <source>
        <dbReference type="ARBA" id="ARBA00008361"/>
    </source>
</evidence>
<proteinExistence type="inferred from homology"/>
<dbReference type="InterPro" id="IPR010675">
    <property type="entry name" value="Bin3_C"/>
</dbReference>
<organism evidence="9 10">
    <name type="scientific">Pinctada imbricata</name>
    <name type="common">Atlantic pearl-oyster</name>
    <name type="synonym">Pinctada martensii</name>
    <dbReference type="NCBI Taxonomy" id="66713"/>
    <lineage>
        <taxon>Eukaryota</taxon>
        <taxon>Metazoa</taxon>
        <taxon>Spiralia</taxon>
        <taxon>Lophotrochozoa</taxon>
        <taxon>Mollusca</taxon>
        <taxon>Bivalvia</taxon>
        <taxon>Autobranchia</taxon>
        <taxon>Pteriomorphia</taxon>
        <taxon>Pterioida</taxon>
        <taxon>Pterioidea</taxon>
        <taxon>Pteriidae</taxon>
        <taxon>Pinctada</taxon>
    </lineage>
</organism>
<evidence type="ECO:0000313" key="10">
    <source>
        <dbReference type="Proteomes" id="UP001186944"/>
    </source>
</evidence>
<dbReference type="Proteomes" id="UP001186944">
    <property type="component" value="Unassembled WGS sequence"/>
</dbReference>
<evidence type="ECO:0000256" key="7">
    <source>
        <dbReference type="SAM" id="MobiDB-lite"/>
    </source>
</evidence>
<dbReference type="SUPFAM" id="SSF53335">
    <property type="entry name" value="S-adenosyl-L-methionine-dependent methyltransferases"/>
    <property type="match status" value="1"/>
</dbReference>
<comment type="similarity">
    <text evidence="1 6">Belongs to the methyltransferase superfamily.</text>
</comment>
<dbReference type="FunFam" id="3.40.50.150:FF:000083">
    <property type="entry name" value="7SK snRNA methylphosphate capping enzyme"/>
    <property type="match status" value="1"/>
</dbReference>
<sequence>MSVEVKTPTRTQFEHSEFQCGEKSSNFEEVGTQKSVKFNEKSDSFHRFESSAKFQYRKRKPSYRNEHSQQIGGFRRKRAKSMPAAESNIVLPTKFLLGGNINDPLNLNSLNNEEVNKLLNQTPQSSPIVTPPTFQSFSVPVPFNITDPLNLESGDDSISKKKKRNKHHHKRKSDDSHNSSANTHPSKETERRKSVLEALKIEVDDDELPPPSSTISSSDQKPLEIHFSSKPVVDKIVSPVIPQISPSSRAKKRKRAMSMSDARPEKSHIARSILRTSLSPPRNSALHIDLEKTTSPIKRFKKQGSQKHVLPKYQKNPKFSHGNYNRYYGYRNPDAEHDQRLICFKKDWFEGKDVLDIGCNVGHITLAIGKDFQPRKIVGLDIDKKLIKAARKNVRYYMSDQSNQTEKFPVSSSLNFGPIEAPPVCDQNRRNFPKNVMFIQGNYVLEDDELLELQKEEYDVILALSLTKWIHLNSGDVGLKRFFKRIYRHLRPGGKLVLEPQPWSSYKKKKNLTEDIHKHFQSIQLKPAQFSDYLLREVGFSTCEVVDVPLHKAKGFRRPIQLYTKADTAVCSPKEESASCSPNAVTMETTANVAKDQSEKVDSTADKKTEENQGTKDVNV</sequence>